<evidence type="ECO:0000256" key="2">
    <source>
        <dbReference type="ARBA" id="ARBA00023002"/>
    </source>
</evidence>
<sequence>MLRQRNLGCSKRTSSQHHGGWLGVLPRSRVLREPRSYSAAPCPHNQIGALCHKTALVRASTSGEAVSSGGGSSPALRGPEDGAWTPEYIRERVRQQELEEEAKLAEDLTRPFQEDPEGLYNYVDHAYEEAQLLDELAGELPLPSYPAAAANDVIGIGSWRLKSYVSPVIEFMVTRIEGCWREILDEDLCLYPRDKWKSIGWDLVDSEDPKRELEGFSWADIPDPEKGAEGYPRLQLENRVYCSRVFRKLHVEVGIRQDGMQVLHVVVYPRYNYDMPIFGLDLVLVNGFVTLAVVDCCPVRHGLKLPPQYMEAMALLQRTFLADQDPAARSIPDWGASTFSPLALCVKPSTPEELAAFAKYAVALHRAYLTLSLNTAPVVAGPGDRRAVAKLQELLDGQKRFCDNQLENKKTRRVLEASFGKEWTDEYMSKLMFDFDPSYEPPYFDESLDRLYEFFEESLTPQGMAAYNQELEMAAEEARVSETLDKAAAGGPVSREKLNLAMQFLYESDPSFRAAVETLSGGKEVPSEELLTEEFLQLITSPGGTEER</sequence>
<evidence type="ECO:0008006" key="6">
    <source>
        <dbReference type="Google" id="ProtNLM"/>
    </source>
</evidence>
<feature type="region of interest" description="Disordered" evidence="3">
    <location>
        <begin position="62"/>
        <end position="82"/>
    </location>
</feature>
<evidence type="ECO:0000256" key="1">
    <source>
        <dbReference type="ARBA" id="ARBA00006908"/>
    </source>
</evidence>
<dbReference type="InterPro" id="IPR009249">
    <property type="entry name" value="Ferredoxin-dep_bilin_Rdtase"/>
</dbReference>
<dbReference type="PANTHER" id="PTHR34557:SF1">
    <property type="entry name" value="PHYTOCHROMOBILIN:FERREDOXIN OXIDOREDUCTASE, CHLOROPLASTIC"/>
    <property type="match status" value="1"/>
</dbReference>
<organism evidence="4 5">
    <name type="scientific">Volvox africanus</name>
    <dbReference type="NCBI Taxonomy" id="51714"/>
    <lineage>
        <taxon>Eukaryota</taxon>
        <taxon>Viridiplantae</taxon>
        <taxon>Chlorophyta</taxon>
        <taxon>core chlorophytes</taxon>
        <taxon>Chlorophyceae</taxon>
        <taxon>CS clade</taxon>
        <taxon>Chlamydomonadales</taxon>
        <taxon>Volvocaceae</taxon>
        <taxon>Volvox</taxon>
    </lineage>
</organism>
<evidence type="ECO:0000256" key="3">
    <source>
        <dbReference type="SAM" id="MobiDB-lite"/>
    </source>
</evidence>
<dbReference type="Pfam" id="PF05996">
    <property type="entry name" value="Fe_bilin_red"/>
    <property type="match status" value="1"/>
</dbReference>
<evidence type="ECO:0000313" key="4">
    <source>
        <dbReference type="EMBL" id="GLI61942.1"/>
    </source>
</evidence>
<name>A0ABQ5RY11_9CHLO</name>
<protein>
    <recommendedName>
        <fullName evidence="6">Phycocyanobilin:ferredoxin oxidoreductase</fullName>
    </recommendedName>
</protein>
<gene>
    <name evidence="4" type="ORF">VaNZ11_004503</name>
</gene>
<feature type="region of interest" description="Disordered" evidence="3">
    <location>
        <begin position="1"/>
        <end position="21"/>
    </location>
</feature>
<comment type="caution">
    <text evidence="4">The sequence shown here is derived from an EMBL/GenBank/DDBJ whole genome shotgun (WGS) entry which is preliminary data.</text>
</comment>
<keyword evidence="5" id="KW-1185">Reference proteome</keyword>
<dbReference type="EMBL" id="BSDZ01000011">
    <property type="protein sequence ID" value="GLI61942.1"/>
    <property type="molecule type" value="Genomic_DNA"/>
</dbReference>
<accession>A0ABQ5RY11</accession>
<dbReference type="Proteomes" id="UP001165090">
    <property type="component" value="Unassembled WGS sequence"/>
</dbReference>
<keyword evidence="2" id="KW-0560">Oxidoreductase</keyword>
<dbReference type="Gene3D" id="3.40.1500.20">
    <property type="match status" value="1"/>
</dbReference>
<reference evidence="4 5" key="1">
    <citation type="journal article" date="2023" name="IScience">
        <title>Expanded male sex-determining region conserved during the evolution of homothallism in the green alga Volvox.</title>
        <authorList>
            <person name="Yamamoto K."/>
            <person name="Matsuzaki R."/>
            <person name="Mahakham W."/>
            <person name="Heman W."/>
            <person name="Sekimoto H."/>
            <person name="Kawachi M."/>
            <person name="Minakuchi Y."/>
            <person name="Toyoda A."/>
            <person name="Nozaki H."/>
        </authorList>
    </citation>
    <scope>NUCLEOTIDE SEQUENCE [LARGE SCALE GENOMIC DNA]</scope>
    <source>
        <strain evidence="4 5">NIES-4468</strain>
    </source>
</reference>
<comment type="similarity">
    <text evidence="1">Belongs to the HY2 family.</text>
</comment>
<proteinExistence type="inferred from homology"/>
<dbReference type="PANTHER" id="PTHR34557">
    <property type="entry name" value="PHYTOCHROMOBILIN:FERREDOXIN OXIDOREDUCTASE, CHLOROPLASTIC"/>
    <property type="match status" value="1"/>
</dbReference>
<evidence type="ECO:0000313" key="5">
    <source>
        <dbReference type="Proteomes" id="UP001165090"/>
    </source>
</evidence>